<reference evidence="3" key="1">
    <citation type="journal article" date="2020" name="Stud. Mycol.">
        <title>101 Dothideomycetes genomes: a test case for predicting lifestyles and emergence of pathogens.</title>
        <authorList>
            <person name="Haridas S."/>
            <person name="Albert R."/>
            <person name="Binder M."/>
            <person name="Bloem J."/>
            <person name="Labutti K."/>
            <person name="Salamov A."/>
            <person name="Andreopoulos B."/>
            <person name="Baker S."/>
            <person name="Barry K."/>
            <person name="Bills G."/>
            <person name="Bluhm B."/>
            <person name="Cannon C."/>
            <person name="Castanera R."/>
            <person name="Culley D."/>
            <person name="Daum C."/>
            <person name="Ezra D."/>
            <person name="Gonzalez J."/>
            <person name="Henrissat B."/>
            <person name="Kuo A."/>
            <person name="Liang C."/>
            <person name="Lipzen A."/>
            <person name="Lutzoni F."/>
            <person name="Magnuson J."/>
            <person name="Mondo S."/>
            <person name="Nolan M."/>
            <person name="Ohm R."/>
            <person name="Pangilinan J."/>
            <person name="Park H.-J."/>
            <person name="Ramirez L."/>
            <person name="Alfaro M."/>
            <person name="Sun H."/>
            <person name="Tritt A."/>
            <person name="Yoshinaga Y."/>
            <person name="Zwiers L.-H."/>
            <person name="Turgeon B."/>
            <person name="Goodwin S."/>
            <person name="Spatafora J."/>
            <person name="Crous P."/>
            <person name="Grigoriev I."/>
        </authorList>
    </citation>
    <scope>NUCLEOTIDE SEQUENCE</scope>
    <source>
        <strain evidence="3">CBS 627.86</strain>
    </source>
</reference>
<proteinExistence type="predicted"/>
<evidence type="ECO:0000313" key="3">
    <source>
        <dbReference type="EMBL" id="KAF2120734.1"/>
    </source>
</evidence>
<dbReference type="InterPro" id="IPR036047">
    <property type="entry name" value="F-box-like_dom_sf"/>
</dbReference>
<dbReference type="Gene3D" id="1.20.1280.50">
    <property type="match status" value="1"/>
</dbReference>
<dbReference type="Pfam" id="PF12937">
    <property type="entry name" value="F-box-like"/>
    <property type="match status" value="1"/>
</dbReference>
<protein>
    <recommendedName>
        <fullName evidence="2">F-box domain-containing protein</fullName>
    </recommendedName>
</protein>
<feature type="region of interest" description="Disordered" evidence="1">
    <location>
        <begin position="1"/>
        <end position="36"/>
    </location>
</feature>
<evidence type="ECO:0000259" key="2">
    <source>
        <dbReference type="PROSITE" id="PS50181"/>
    </source>
</evidence>
<evidence type="ECO:0000256" key="1">
    <source>
        <dbReference type="SAM" id="MobiDB-lite"/>
    </source>
</evidence>
<gene>
    <name evidence="3" type="ORF">BDV96DRAFT_641392</name>
</gene>
<keyword evidence="4" id="KW-1185">Reference proteome</keyword>
<dbReference type="InterPro" id="IPR001810">
    <property type="entry name" value="F-box_dom"/>
</dbReference>
<dbReference type="SMART" id="SM00256">
    <property type="entry name" value="FBOX"/>
    <property type="match status" value="1"/>
</dbReference>
<evidence type="ECO:0000313" key="4">
    <source>
        <dbReference type="Proteomes" id="UP000799770"/>
    </source>
</evidence>
<sequence>MPRYKAFDQMAATRPIATKRSIDDRPDGRAQKRKREDEWPADGDLFCTTMEILPMELLLMIFGKLECLDLVHCQAVCKRWRSTIPGEQDLRKAMFLENREEPVTLISQASIYFRLKPYNDDGSKNWIPQYVCYLDETLSFLPSREGHQLDPSGGMIYYHPVVKDLGRFLHLVNPNFLSVAELGDTSQPLRPAILFSDDADWKQQARRWKRTRSERWMKMYLLTPPVKSFTVGIGRVDMKTYPLKVCRQRNISNPLGVTVGQFIQAIQRYLYDLSYSNIGIE</sequence>
<dbReference type="EMBL" id="ML977313">
    <property type="protein sequence ID" value="KAF2120734.1"/>
    <property type="molecule type" value="Genomic_DNA"/>
</dbReference>
<dbReference type="Proteomes" id="UP000799770">
    <property type="component" value="Unassembled WGS sequence"/>
</dbReference>
<accession>A0A6A5ZNZ5</accession>
<feature type="domain" description="F-box" evidence="2">
    <location>
        <begin position="47"/>
        <end position="93"/>
    </location>
</feature>
<organism evidence="3 4">
    <name type="scientific">Lophiotrema nucula</name>
    <dbReference type="NCBI Taxonomy" id="690887"/>
    <lineage>
        <taxon>Eukaryota</taxon>
        <taxon>Fungi</taxon>
        <taxon>Dikarya</taxon>
        <taxon>Ascomycota</taxon>
        <taxon>Pezizomycotina</taxon>
        <taxon>Dothideomycetes</taxon>
        <taxon>Pleosporomycetidae</taxon>
        <taxon>Pleosporales</taxon>
        <taxon>Lophiotremataceae</taxon>
        <taxon>Lophiotrema</taxon>
    </lineage>
</organism>
<feature type="compositionally biased region" description="Basic and acidic residues" evidence="1">
    <location>
        <begin position="20"/>
        <end position="36"/>
    </location>
</feature>
<dbReference type="PROSITE" id="PS50181">
    <property type="entry name" value="FBOX"/>
    <property type="match status" value="1"/>
</dbReference>
<dbReference type="CDD" id="cd09917">
    <property type="entry name" value="F-box_SF"/>
    <property type="match status" value="1"/>
</dbReference>
<dbReference type="AlphaFoldDB" id="A0A6A5ZNZ5"/>
<dbReference type="SUPFAM" id="SSF81383">
    <property type="entry name" value="F-box domain"/>
    <property type="match status" value="1"/>
</dbReference>
<name>A0A6A5ZNZ5_9PLEO</name>